<dbReference type="SUPFAM" id="SSF81271">
    <property type="entry name" value="TGS-like"/>
    <property type="match status" value="1"/>
</dbReference>
<reference evidence="4" key="3">
    <citation type="submission" date="2021-05" db="EMBL/GenBank/DDBJ databases">
        <title>Protein family content uncovers lineage relationships and bacterial pathway maintenance mechanisms in DPANN archaea.</title>
        <authorList>
            <person name="Castelle C.J."/>
            <person name="Meheust R."/>
            <person name="Jaffe A.L."/>
            <person name="Seitz K."/>
            <person name="Gong X."/>
            <person name="Baker B.J."/>
            <person name="Banfield J.F."/>
        </authorList>
    </citation>
    <scope>NUCLEOTIDE SEQUENCE</scope>
    <source>
        <strain evidence="4">RIFCSPLOWO2_01_FULL_58_19</strain>
    </source>
</reference>
<dbReference type="Gene3D" id="3.10.20.30">
    <property type="match status" value="1"/>
</dbReference>
<dbReference type="Pfam" id="PF01926">
    <property type="entry name" value="MMR_HSR1"/>
    <property type="match status" value="1"/>
</dbReference>
<accession>A0A7J4JF07</accession>
<gene>
    <name evidence="3" type="ORF">HA252_00630</name>
    <name evidence="4" type="ORF">J4203_08085</name>
</gene>
<evidence type="ECO:0000313" key="4">
    <source>
        <dbReference type="EMBL" id="MBS3063791.1"/>
    </source>
</evidence>
<dbReference type="Proteomes" id="UP000564964">
    <property type="component" value="Unassembled WGS sequence"/>
</dbReference>
<evidence type="ECO:0000259" key="2">
    <source>
        <dbReference type="PROSITE" id="PS51880"/>
    </source>
</evidence>
<evidence type="ECO:0000313" key="5">
    <source>
        <dbReference type="Proteomes" id="UP000564964"/>
    </source>
</evidence>
<dbReference type="InterPro" id="IPR004095">
    <property type="entry name" value="TGS"/>
</dbReference>
<dbReference type="Gene3D" id="3.40.50.300">
    <property type="entry name" value="P-loop containing nucleotide triphosphate hydrolases"/>
    <property type="match status" value="1"/>
</dbReference>
<dbReference type="InterPro" id="IPR006073">
    <property type="entry name" value="GTP-bd"/>
</dbReference>
<dbReference type="EMBL" id="DUGH01000015">
    <property type="protein sequence ID" value="HIH15894.1"/>
    <property type="molecule type" value="Genomic_DNA"/>
</dbReference>
<dbReference type="GO" id="GO:0005525">
    <property type="term" value="F:GTP binding"/>
    <property type="evidence" value="ECO:0007669"/>
    <property type="project" value="InterPro"/>
</dbReference>
<reference evidence="3" key="1">
    <citation type="journal article" date="2020" name="bioRxiv">
        <title>A rank-normalized archaeal taxonomy based on genome phylogeny resolves widespread incomplete and uneven classifications.</title>
        <authorList>
            <person name="Rinke C."/>
            <person name="Chuvochina M."/>
            <person name="Mussig A.J."/>
            <person name="Chaumeil P.-A."/>
            <person name="Waite D.W."/>
            <person name="Whitman W.B."/>
            <person name="Parks D.H."/>
            <person name="Hugenholtz P."/>
        </authorList>
    </citation>
    <scope>NUCLEOTIDE SEQUENCE</scope>
    <source>
        <strain evidence="3">UBA10219</strain>
    </source>
</reference>
<organism evidence="3 5">
    <name type="scientific">Candidatus Iainarchaeum sp</name>
    <dbReference type="NCBI Taxonomy" id="3101447"/>
    <lineage>
        <taxon>Archaea</taxon>
        <taxon>Candidatus Iainarchaeota</taxon>
        <taxon>Candidatus Iainarchaeia</taxon>
        <taxon>Candidatus Iainarchaeales</taxon>
        <taxon>Candidatus Iainarchaeaceae</taxon>
        <taxon>Candidatus Iainarchaeum</taxon>
    </lineage>
</organism>
<dbReference type="PANTHER" id="PTHR43127">
    <property type="entry name" value="DEVELOPMENTALLY-REGULATED GTP-BINDING PROTEIN 2"/>
    <property type="match status" value="1"/>
</dbReference>
<dbReference type="Pfam" id="PF02824">
    <property type="entry name" value="TGS"/>
    <property type="match status" value="1"/>
</dbReference>
<evidence type="ECO:0000256" key="1">
    <source>
        <dbReference type="SAM" id="Coils"/>
    </source>
</evidence>
<feature type="coiled-coil region" evidence="1">
    <location>
        <begin position="39"/>
        <end position="73"/>
    </location>
</feature>
<dbReference type="PROSITE" id="PS51880">
    <property type="entry name" value="TGS"/>
    <property type="match status" value="1"/>
</dbReference>
<dbReference type="InterPro" id="IPR012675">
    <property type="entry name" value="Beta-grasp_dom_sf"/>
</dbReference>
<dbReference type="InterPro" id="IPR012676">
    <property type="entry name" value="TGS-like"/>
</dbReference>
<reference evidence="4" key="2">
    <citation type="submission" date="2021-03" db="EMBL/GenBank/DDBJ databases">
        <authorList>
            <person name="Jaffe A."/>
        </authorList>
    </citation>
    <scope>NUCLEOTIDE SEQUENCE</scope>
    <source>
        <strain evidence="4">RIFCSPLOWO2_01_FULL_58_19</strain>
    </source>
</reference>
<keyword evidence="1" id="KW-0175">Coiled coil</keyword>
<name>A0A7J4JF07_9ARCH</name>
<feature type="domain" description="TGS" evidence="2">
    <location>
        <begin position="282"/>
        <end position="356"/>
    </location>
</feature>
<dbReference type="Proteomes" id="UP000678237">
    <property type="component" value="Unassembled WGS sequence"/>
</dbReference>
<dbReference type="GO" id="GO:0003924">
    <property type="term" value="F:GTPase activity"/>
    <property type="evidence" value="ECO:0007669"/>
    <property type="project" value="InterPro"/>
</dbReference>
<dbReference type="EMBL" id="JAGVWE010000007">
    <property type="protein sequence ID" value="MBS3063791.1"/>
    <property type="molecule type" value="Genomic_DNA"/>
</dbReference>
<evidence type="ECO:0000313" key="3">
    <source>
        <dbReference type="EMBL" id="HIH15894.1"/>
    </source>
</evidence>
<dbReference type="SUPFAM" id="SSF52540">
    <property type="entry name" value="P-loop containing nucleoside triphosphate hydrolases"/>
    <property type="match status" value="1"/>
</dbReference>
<dbReference type="InterPro" id="IPR045001">
    <property type="entry name" value="DRG"/>
</dbReference>
<protein>
    <submittedName>
        <fullName evidence="4">50S ribosome-binding GTPase</fullName>
    </submittedName>
    <submittedName>
        <fullName evidence="3">TGS domain-containing protein</fullName>
    </submittedName>
</protein>
<dbReference type="PRINTS" id="PR00326">
    <property type="entry name" value="GTP1OBG"/>
</dbReference>
<sequence>MPVNAGPEYFKAQQKYDEATTLMDKLVALQEMKTAAPKHKGTENLLRELTRKIAQVKAQIEQQKEQAKKTSGKASINVKKEGLAQVCLVGTPNTGKSTLLKNLTKAEVEVAPYPFTTKEPTVGMMPYKGSWVQLVEIPALVEGSAEGKANGIQLLSIVRNADAVIICATVPEEEALVRRELEKAHILLNESKPDVEVKHSQFAGITIAGKQFLKIPFEQVQGFLRSAGYANSEVILNEPLTSLAQLAKAIDDRLMYKKAFVFNTYQDTDYEKLREKVFEAIDMILIYTKKPGAEADLSTPMGMKHGSTVQDVANQLHKELAQNLRFVRVWGSAKFPGMRVANDYELQNGDILEIHA</sequence>
<dbReference type="InterPro" id="IPR027417">
    <property type="entry name" value="P-loop_NTPase"/>
</dbReference>
<proteinExistence type="predicted"/>
<comment type="caution">
    <text evidence="3">The sequence shown here is derived from an EMBL/GenBank/DDBJ whole genome shotgun (WGS) entry which is preliminary data.</text>
</comment>
<dbReference type="AlphaFoldDB" id="A0A7J4JF07"/>